<proteinExistence type="inferred from homology"/>
<evidence type="ECO:0000256" key="2">
    <source>
        <dbReference type="ARBA" id="ARBA00022574"/>
    </source>
</evidence>
<evidence type="ECO:0000256" key="1">
    <source>
        <dbReference type="ARBA" id="ARBA00004148"/>
    </source>
</evidence>
<protein>
    <submittedName>
        <fullName evidence="5">WD40-repeat-containing domain protein</fullName>
    </submittedName>
</protein>
<evidence type="ECO:0000313" key="6">
    <source>
        <dbReference type="Proteomes" id="UP000813444"/>
    </source>
</evidence>
<dbReference type="Gene3D" id="2.130.10.10">
    <property type="entry name" value="YVTN repeat-like/Quinoprotein amine dehydrogenase"/>
    <property type="match status" value="1"/>
</dbReference>
<dbReference type="SUPFAM" id="SSF50978">
    <property type="entry name" value="WD40 repeat-like"/>
    <property type="match status" value="1"/>
</dbReference>
<evidence type="ECO:0000313" key="5">
    <source>
        <dbReference type="EMBL" id="KAH7316703.1"/>
    </source>
</evidence>
<dbReference type="EMBL" id="JAGPNK010000008">
    <property type="protein sequence ID" value="KAH7316703.1"/>
    <property type="molecule type" value="Genomic_DNA"/>
</dbReference>
<keyword evidence="3" id="KW-0677">Repeat</keyword>
<keyword evidence="6" id="KW-1185">Reference proteome</keyword>
<organism evidence="5 6">
    <name type="scientific">Stachybotrys elegans</name>
    <dbReference type="NCBI Taxonomy" id="80388"/>
    <lineage>
        <taxon>Eukaryota</taxon>
        <taxon>Fungi</taxon>
        <taxon>Dikarya</taxon>
        <taxon>Ascomycota</taxon>
        <taxon>Pezizomycotina</taxon>
        <taxon>Sordariomycetes</taxon>
        <taxon>Hypocreomycetidae</taxon>
        <taxon>Hypocreales</taxon>
        <taxon>Stachybotryaceae</taxon>
        <taxon>Stachybotrys</taxon>
    </lineage>
</organism>
<dbReference type="InterPro" id="IPR015943">
    <property type="entry name" value="WD40/YVTN_repeat-like_dom_sf"/>
</dbReference>
<comment type="subcellular location">
    <subcellularLocation>
        <location evidence="1">Vacuole membrane</location>
        <topology evidence="1">Peripheral membrane protein</topology>
    </subcellularLocation>
</comment>
<keyword evidence="2" id="KW-0853">WD repeat</keyword>
<dbReference type="PANTHER" id="PTHR11227">
    <property type="entry name" value="WD-REPEAT PROTEIN INTERACTING WITH PHOSPHOINOSIDES WIPI -RELATED"/>
    <property type="match status" value="1"/>
</dbReference>
<reference evidence="5" key="1">
    <citation type="journal article" date="2021" name="Nat. Commun.">
        <title>Genetic determinants of endophytism in the Arabidopsis root mycobiome.</title>
        <authorList>
            <person name="Mesny F."/>
            <person name="Miyauchi S."/>
            <person name="Thiergart T."/>
            <person name="Pickel B."/>
            <person name="Atanasova L."/>
            <person name="Karlsson M."/>
            <person name="Huettel B."/>
            <person name="Barry K.W."/>
            <person name="Haridas S."/>
            <person name="Chen C."/>
            <person name="Bauer D."/>
            <person name="Andreopoulos W."/>
            <person name="Pangilinan J."/>
            <person name="LaButti K."/>
            <person name="Riley R."/>
            <person name="Lipzen A."/>
            <person name="Clum A."/>
            <person name="Drula E."/>
            <person name="Henrissat B."/>
            <person name="Kohler A."/>
            <person name="Grigoriev I.V."/>
            <person name="Martin F.M."/>
            <person name="Hacquard S."/>
        </authorList>
    </citation>
    <scope>NUCLEOTIDE SEQUENCE</scope>
    <source>
        <strain evidence="5">MPI-CAGE-CH-0235</strain>
    </source>
</reference>
<dbReference type="GO" id="GO:0005774">
    <property type="term" value="C:vacuolar membrane"/>
    <property type="evidence" value="ECO:0007669"/>
    <property type="project" value="UniProtKB-SubCell"/>
</dbReference>
<comment type="caution">
    <text evidence="5">The sequence shown here is derived from an EMBL/GenBank/DDBJ whole genome shotgun (WGS) entry which is preliminary data.</text>
</comment>
<dbReference type="Proteomes" id="UP000813444">
    <property type="component" value="Unassembled WGS sequence"/>
</dbReference>
<dbReference type="Pfam" id="PF21032">
    <property type="entry name" value="PROPPIN"/>
    <property type="match status" value="1"/>
</dbReference>
<accession>A0A8K0SQ00</accession>
<evidence type="ECO:0000256" key="3">
    <source>
        <dbReference type="ARBA" id="ARBA00022737"/>
    </source>
</evidence>
<dbReference type="AlphaFoldDB" id="A0A8K0SQ00"/>
<gene>
    <name evidence="5" type="ORF">B0I35DRAFT_451618</name>
</gene>
<comment type="similarity">
    <text evidence="4">Belongs to the WD repeat PROPPIN family.</text>
</comment>
<dbReference type="SMART" id="SM00320">
    <property type="entry name" value="WD40"/>
    <property type="match status" value="3"/>
</dbReference>
<name>A0A8K0SQ00_9HYPO</name>
<dbReference type="OrthoDB" id="1667587at2759"/>
<sequence length="376" mass="40262">MNVRPPIESSNPTAVLSVAFNSDASCFAVGLESGMCVFHTNSCLLKSTRDFNAGIGLVQLMGKTNYLALVGGGRSPKFLVSKVIIWDEMKGKVAFDVSNITPVRGVQLGRERIAVVLQNSVRLYTFSKPAELVTVYQTADNLAGLCCLSEKKLAFPGRTVGQIQLVELSTGNVSIIPAHSSALKAIALSPDGELLATASETGTLIRVYSTSNCARLAELRRGIDPASIYSLAFSPSGAMLACTSDKSTLHIFDIPFSGKPGPRNQKPPASENDVTKWGILGKIPLMPRVFSDVYSFTSCPFEAGDDGNIAGIPYSETTVLGTTKPQKGVIGWISEDSLAVVGAGHDARWEKFVLVNGDDGKRHCVREGWKRYLGNN</sequence>
<evidence type="ECO:0000256" key="4">
    <source>
        <dbReference type="ARBA" id="ARBA00025740"/>
    </source>
</evidence>
<dbReference type="InterPro" id="IPR048720">
    <property type="entry name" value="PROPPIN"/>
</dbReference>
<dbReference type="InterPro" id="IPR036322">
    <property type="entry name" value="WD40_repeat_dom_sf"/>
</dbReference>
<dbReference type="InterPro" id="IPR001680">
    <property type="entry name" value="WD40_rpt"/>
</dbReference>